<dbReference type="EMBL" id="JARKNE010000002">
    <property type="protein sequence ID" value="KAK5842504.1"/>
    <property type="molecule type" value="Genomic_DNA"/>
</dbReference>
<gene>
    <name evidence="1" type="ORF">PVK06_004871</name>
</gene>
<dbReference type="Proteomes" id="UP001358586">
    <property type="component" value="Chromosome 2"/>
</dbReference>
<protein>
    <submittedName>
        <fullName evidence="1">Uncharacterized protein</fullName>
    </submittedName>
</protein>
<keyword evidence="2" id="KW-1185">Reference proteome</keyword>
<accession>A0ABR0QTL2</accession>
<organism evidence="1 2">
    <name type="scientific">Gossypium arboreum</name>
    <name type="common">Tree cotton</name>
    <name type="synonym">Gossypium nanking</name>
    <dbReference type="NCBI Taxonomy" id="29729"/>
    <lineage>
        <taxon>Eukaryota</taxon>
        <taxon>Viridiplantae</taxon>
        <taxon>Streptophyta</taxon>
        <taxon>Embryophyta</taxon>
        <taxon>Tracheophyta</taxon>
        <taxon>Spermatophyta</taxon>
        <taxon>Magnoliopsida</taxon>
        <taxon>eudicotyledons</taxon>
        <taxon>Gunneridae</taxon>
        <taxon>Pentapetalae</taxon>
        <taxon>rosids</taxon>
        <taxon>malvids</taxon>
        <taxon>Malvales</taxon>
        <taxon>Malvaceae</taxon>
        <taxon>Malvoideae</taxon>
        <taxon>Gossypium</taxon>
    </lineage>
</organism>
<name>A0ABR0QTL2_GOSAR</name>
<comment type="caution">
    <text evidence="1">The sequence shown here is derived from an EMBL/GenBank/DDBJ whole genome shotgun (WGS) entry which is preliminary data.</text>
</comment>
<evidence type="ECO:0000313" key="2">
    <source>
        <dbReference type="Proteomes" id="UP001358586"/>
    </source>
</evidence>
<proteinExistence type="predicted"/>
<evidence type="ECO:0000313" key="1">
    <source>
        <dbReference type="EMBL" id="KAK5842504.1"/>
    </source>
</evidence>
<reference evidence="1 2" key="1">
    <citation type="submission" date="2023-03" db="EMBL/GenBank/DDBJ databases">
        <title>WGS of Gossypium arboreum.</title>
        <authorList>
            <person name="Yu D."/>
        </authorList>
    </citation>
    <scope>NUCLEOTIDE SEQUENCE [LARGE SCALE GENOMIC DNA]</scope>
    <source>
        <tissue evidence="1">Leaf</tissue>
    </source>
</reference>
<sequence>MGSMVIGDWSGIFEELLGKVVATTRQLERSGSTQLGINCVDDIVPRDVSGDATTKN</sequence>